<feature type="transmembrane region" description="Helical" evidence="2">
    <location>
        <begin position="99"/>
        <end position="116"/>
    </location>
</feature>
<name>A0A8T2V1B9_CERRI</name>
<dbReference type="EMBL" id="CM035409">
    <property type="protein sequence ID" value="KAH7439577.1"/>
    <property type="molecule type" value="Genomic_DNA"/>
</dbReference>
<dbReference type="PANTHER" id="PTHR46431:SF5">
    <property type="entry name" value="EXPRESSED PROTEIN"/>
    <property type="match status" value="1"/>
</dbReference>
<dbReference type="OrthoDB" id="202840at2759"/>
<feature type="transmembrane region" description="Helical" evidence="2">
    <location>
        <begin position="257"/>
        <end position="278"/>
    </location>
</feature>
<dbReference type="InterPro" id="IPR032816">
    <property type="entry name" value="VTT_dom"/>
</dbReference>
<dbReference type="AlphaFoldDB" id="A0A8T2V1B9"/>
<keyword evidence="2" id="KW-0472">Membrane</keyword>
<keyword evidence="2" id="KW-0812">Transmembrane</keyword>
<organism evidence="4 5">
    <name type="scientific">Ceratopteris richardii</name>
    <name type="common">Triangle waterfern</name>
    <dbReference type="NCBI Taxonomy" id="49495"/>
    <lineage>
        <taxon>Eukaryota</taxon>
        <taxon>Viridiplantae</taxon>
        <taxon>Streptophyta</taxon>
        <taxon>Embryophyta</taxon>
        <taxon>Tracheophyta</taxon>
        <taxon>Polypodiopsida</taxon>
        <taxon>Polypodiidae</taxon>
        <taxon>Polypodiales</taxon>
        <taxon>Pteridineae</taxon>
        <taxon>Pteridaceae</taxon>
        <taxon>Parkerioideae</taxon>
        <taxon>Ceratopteris</taxon>
    </lineage>
</organism>
<sequence>MNKEAAVTQELELEGPQQVDSTYSRLQHEDDLELEEFENITISTNVRSRRLRWWMRTLFWTLLVIGITIPFVVWVVPTILDKVLIPLMEWEANTFSRPVLAFILVASLALLPIFLVPSGPSMWLAGMIFGYGLGFLIIMSGMSVGVSVPFYIARRLFHARIQNWIQKWPKRAALIRIADQGGWFQQFRVLLVLRLSPIPYALFNYAIATTNVKYGPYICSSVLILIPESFITIYSGRLLKTLAEIKSSKRHLTPLQIAYNIIGFCLAVSVTIGVTIYGKRALQELEIKEQAMNCNEELNEISRNSVNGYPQPFEIPERNSPAIEDNHY</sequence>
<gene>
    <name evidence="4" type="ORF">KP509_04G067600</name>
</gene>
<dbReference type="Pfam" id="PF09335">
    <property type="entry name" value="VTT_dom"/>
    <property type="match status" value="1"/>
</dbReference>
<dbReference type="PANTHER" id="PTHR46431">
    <property type="entry name" value="EXPRESSED PROTEIN"/>
    <property type="match status" value="1"/>
</dbReference>
<keyword evidence="5" id="KW-1185">Reference proteome</keyword>
<reference evidence="4" key="1">
    <citation type="submission" date="2021-08" db="EMBL/GenBank/DDBJ databases">
        <title>WGS assembly of Ceratopteris richardii.</title>
        <authorList>
            <person name="Marchant D.B."/>
            <person name="Chen G."/>
            <person name="Jenkins J."/>
            <person name="Shu S."/>
            <person name="Leebens-Mack J."/>
            <person name="Grimwood J."/>
            <person name="Schmutz J."/>
            <person name="Soltis P."/>
            <person name="Soltis D."/>
            <person name="Chen Z.-H."/>
        </authorList>
    </citation>
    <scope>NUCLEOTIDE SEQUENCE</scope>
    <source>
        <strain evidence="4">Whitten #5841</strain>
        <tissue evidence="4">Leaf</tissue>
    </source>
</reference>
<accession>A0A8T2V1B9</accession>
<feature type="region of interest" description="Disordered" evidence="1">
    <location>
        <begin position="309"/>
        <end position="328"/>
    </location>
</feature>
<dbReference type="OMA" id="VIVKWGV"/>
<comment type="caution">
    <text evidence="4">The sequence shown here is derived from an EMBL/GenBank/DDBJ whole genome shotgun (WGS) entry which is preliminary data.</text>
</comment>
<protein>
    <recommendedName>
        <fullName evidence="3">VTT domain-containing protein</fullName>
    </recommendedName>
</protein>
<feature type="domain" description="VTT" evidence="3">
    <location>
        <begin position="116"/>
        <end position="237"/>
    </location>
</feature>
<feature type="transmembrane region" description="Helical" evidence="2">
    <location>
        <begin position="128"/>
        <end position="152"/>
    </location>
</feature>
<evidence type="ECO:0000256" key="1">
    <source>
        <dbReference type="SAM" id="MobiDB-lite"/>
    </source>
</evidence>
<evidence type="ECO:0000313" key="4">
    <source>
        <dbReference type="EMBL" id="KAH7439575.1"/>
    </source>
</evidence>
<dbReference type="EMBL" id="CM035409">
    <property type="protein sequence ID" value="KAH7439575.1"/>
    <property type="molecule type" value="Genomic_DNA"/>
</dbReference>
<evidence type="ECO:0000256" key="2">
    <source>
        <dbReference type="SAM" id="Phobius"/>
    </source>
</evidence>
<feature type="transmembrane region" description="Helical" evidence="2">
    <location>
        <begin position="214"/>
        <end position="236"/>
    </location>
</feature>
<proteinExistence type="predicted"/>
<feature type="transmembrane region" description="Helical" evidence="2">
    <location>
        <begin position="57"/>
        <end position="79"/>
    </location>
</feature>
<evidence type="ECO:0000259" key="3">
    <source>
        <dbReference type="Pfam" id="PF09335"/>
    </source>
</evidence>
<keyword evidence="2" id="KW-1133">Transmembrane helix</keyword>
<dbReference type="Proteomes" id="UP000825935">
    <property type="component" value="Chromosome 4"/>
</dbReference>
<evidence type="ECO:0000313" key="5">
    <source>
        <dbReference type="Proteomes" id="UP000825935"/>
    </source>
</evidence>